<keyword evidence="3" id="KW-0808">Transferase</keyword>
<dbReference type="EMBL" id="VLKK01000003">
    <property type="protein sequence ID" value="TWH96092.1"/>
    <property type="molecule type" value="Genomic_DNA"/>
</dbReference>
<evidence type="ECO:0000259" key="2">
    <source>
        <dbReference type="Pfam" id="PF01425"/>
    </source>
</evidence>
<organism evidence="3 4">
    <name type="scientific">Sphingobium wenxiniae (strain DSM 21828 / CGMCC 1.7748 / JZ-1)</name>
    <dbReference type="NCBI Taxonomy" id="595605"/>
    <lineage>
        <taxon>Bacteria</taxon>
        <taxon>Pseudomonadati</taxon>
        <taxon>Pseudomonadota</taxon>
        <taxon>Alphaproteobacteria</taxon>
        <taxon>Sphingomonadales</taxon>
        <taxon>Sphingomonadaceae</taxon>
        <taxon>Sphingobium</taxon>
    </lineage>
</organism>
<dbReference type="InterPro" id="IPR006311">
    <property type="entry name" value="TAT_signal"/>
</dbReference>
<gene>
    <name evidence="3" type="ORF">IQ35_01182</name>
</gene>
<name>A0A562KL42_SPHWJ</name>
<proteinExistence type="inferred from homology"/>
<dbReference type="InterPro" id="IPR000120">
    <property type="entry name" value="Amidase"/>
</dbReference>
<evidence type="ECO:0000313" key="4">
    <source>
        <dbReference type="Proteomes" id="UP000316624"/>
    </source>
</evidence>
<evidence type="ECO:0000256" key="1">
    <source>
        <dbReference type="ARBA" id="ARBA00009199"/>
    </source>
</evidence>
<dbReference type="Gene3D" id="3.90.1300.10">
    <property type="entry name" value="Amidase signature (AS) domain"/>
    <property type="match status" value="1"/>
</dbReference>
<reference evidence="3 4" key="1">
    <citation type="journal article" date="2015" name="Stand. Genomic Sci.">
        <title>Genomic Encyclopedia of Bacterial and Archaeal Type Strains, Phase III: the genomes of soil and plant-associated and newly described type strains.</title>
        <authorList>
            <person name="Whitman W.B."/>
            <person name="Woyke T."/>
            <person name="Klenk H.P."/>
            <person name="Zhou Y."/>
            <person name="Lilburn T.G."/>
            <person name="Beck B.J."/>
            <person name="De Vos P."/>
            <person name="Vandamme P."/>
            <person name="Eisen J.A."/>
            <person name="Garrity G."/>
            <person name="Hugenholtz P."/>
            <person name="Kyrpides N.C."/>
        </authorList>
    </citation>
    <scope>NUCLEOTIDE SEQUENCE [LARGE SCALE GENOMIC DNA]</scope>
    <source>
        <strain evidence="3 4">CGMCC 1.7748</strain>
    </source>
</reference>
<sequence length="504" mass="53292">MSETNKGTDRASGHFSADRRTMLGGLAAAGITPILGIGMETAMAADKTGKDDLTWMPAWRIRDMVASGKITASAVTEHFIARIGKIDPVLHAFRAFDPEGARSQARAIDEAVAQGKPVGPLAGVPIAIKDHVAVKGLPVFDGSPSNNKAAALQPAARDSVVAERLRAAGAIIMGVTIMPGMGIGAGMPDLARHPRNPWDPKRVPGSSSAGSAAAVAAGMVPVAIGSDGGGSTRLPAALTGTIGVHTTIGRVPNLNLDHPDLPLTTSLGPIARDVRDAAIVMQAIAGPDGRDMLSTIHPPAPDYLAALNDGARGMKMAWTDDYGFTRSLGSTQTDGIIDAVRNAAQGVSALGAAFTPVDEQWESFWPHYLVTTAAYSVRPGTQRPSTEDLIRSSEVRARNRAKFDALLTRFDVLMSPTIQFTAPTVEEWDRSWRDVLKFSPVYTSDTFMFNWLGLPAMSVPCGFVEGLPIGLQLVGPPDSEPKLFRIAQAFLTRFPRTETPPPVA</sequence>
<dbReference type="Pfam" id="PF01425">
    <property type="entry name" value="Amidase"/>
    <property type="match status" value="2"/>
</dbReference>
<evidence type="ECO:0000313" key="3">
    <source>
        <dbReference type="EMBL" id="TWH96092.1"/>
    </source>
</evidence>
<feature type="domain" description="Amidase" evidence="2">
    <location>
        <begin position="386"/>
        <end position="483"/>
    </location>
</feature>
<dbReference type="InterPro" id="IPR023631">
    <property type="entry name" value="Amidase_dom"/>
</dbReference>
<dbReference type="RefSeq" id="WP_021247098.1">
    <property type="nucleotide sequence ID" value="NZ_JACIIY010000005.1"/>
</dbReference>
<dbReference type="PROSITE" id="PS51318">
    <property type="entry name" value="TAT"/>
    <property type="match status" value="1"/>
</dbReference>
<comment type="similarity">
    <text evidence="1">Belongs to the amidase family.</text>
</comment>
<keyword evidence="4" id="KW-1185">Reference proteome</keyword>
<dbReference type="AlphaFoldDB" id="A0A562KL42"/>
<dbReference type="PANTHER" id="PTHR11895">
    <property type="entry name" value="TRANSAMIDASE"/>
    <property type="match status" value="1"/>
</dbReference>
<dbReference type="GO" id="GO:0016740">
    <property type="term" value="F:transferase activity"/>
    <property type="evidence" value="ECO:0007669"/>
    <property type="project" value="UniProtKB-KW"/>
</dbReference>
<protein>
    <submittedName>
        <fullName evidence="3">Aspartyl-tRNA(Asn)/glutamyl-tRNA(Gln) amidotransferase subunit A</fullName>
    </submittedName>
</protein>
<dbReference type="Proteomes" id="UP000316624">
    <property type="component" value="Unassembled WGS sequence"/>
</dbReference>
<dbReference type="SUPFAM" id="SSF75304">
    <property type="entry name" value="Amidase signature (AS) enzymes"/>
    <property type="match status" value="1"/>
</dbReference>
<feature type="domain" description="Amidase" evidence="2">
    <location>
        <begin position="75"/>
        <end position="366"/>
    </location>
</feature>
<dbReference type="PANTHER" id="PTHR11895:SF7">
    <property type="entry name" value="GLUTAMYL-TRNA(GLN) AMIDOTRANSFERASE SUBUNIT A, MITOCHONDRIAL"/>
    <property type="match status" value="1"/>
</dbReference>
<accession>A0A562KL42</accession>
<comment type="caution">
    <text evidence="3">The sequence shown here is derived from an EMBL/GenBank/DDBJ whole genome shotgun (WGS) entry which is preliminary data.</text>
</comment>
<dbReference type="InterPro" id="IPR036928">
    <property type="entry name" value="AS_sf"/>
</dbReference>